<comment type="caution">
    <text evidence="1">The sequence shown here is derived from an EMBL/GenBank/DDBJ whole genome shotgun (WGS) entry which is preliminary data.</text>
</comment>
<dbReference type="Proteomes" id="UP001642483">
    <property type="component" value="Unassembled WGS sequence"/>
</dbReference>
<organism evidence="1 2">
    <name type="scientific">Clavelina lepadiformis</name>
    <name type="common">Light-bulb sea squirt</name>
    <name type="synonym">Ascidia lepadiformis</name>
    <dbReference type="NCBI Taxonomy" id="159417"/>
    <lineage>
        <taxon>Eukaryota</taxon>
        <taxon>Metazoa</taxon>
        <taxon>Chordata</taxon>
        <taxon>Tunicata</taxon>
        <taxon>Ascidiacea</taxon>
        <taxon>Aplousobranchia</taxon>
        <taxon>Clavelinidae</taxon>
        <taxon>Clavelina</taxon>
    </lineage>
</organism>
<keyword evidence="2" id="KW-1185">Reference proteome</keyword>
<gene>
    <name evidence="1" type="ORF">CVLEPA_LOCUS29048</name>
</gene>
<accession>A0ABP0GVS5</accession>
<dbReference type="EMBL" id="CAWYQH010000152">
    <property type="protein sequence ID" value="CAK8695829.1"/>
    <property type="molecule type" value="Genomic_DNA"/>
</dbReference>
<proteinExistence type="predicted"/>
<name>A0ABP0GVS5_CLALP</name>
<protein>
    <submittedName>
        <fullName evidence="1">Uncharacterized protein</fullName>
    </submittedName>
</protein>
<evidence type="ECO:0000313" key="2">
    <source>
        <dbReference type="Proteomes" id="UP001642483"/>
    </source>
</evidence>
<evidence type="ECO:0000313" key="1">
    <source>
        <dbReference type="EMBL" id="CAK8695829.1"/>
    </source>
</evidence>
<sequence length="87" mass="9980">MALADVCKTDAPNGGYFLNFKTPHQSKQHELDECFDEDFTVPTAKERNLRYGKSNHQNVVQHNNIVYYITIKTIWGCFPAMESAVEL</sequence>
<reference evidence="1 2" key="1">
    <citation type="submission" date="2024-02" db="EMBL/GenBank/DDBJ databases">
        <authorList>
            <person name="Daric V."/>
            <person name="Darras S."/>
        </authorList>
    </citation>
    <scope>NUCLEOTIDE SEQUENCE [LARGE SCALE GENOMIC DNA]</scope>
</reference>